<dbReference type="OrthoDB" id="3636885at2"/>
<organism evidence="9 10">
    <name type="scientific">Amycolatopsis rhizosphaerae</name>
    <dbReference type="NCBI Taxonomy" id="2053003"/>
    <lineage>
        <taxon>Bacteria</taxon>
        <taxon>Bacillati</taxon>
        <taxon>Actinomycetota</taxon>
        <taxon>Actinomycetes</taxon>
        <taxon>Pseudonocardiales</taxon>
        <taxon>Pseudonocardiaceae</taxon>
        <taxon>Amycolatopsis</taxon>
    </lineage>
</organism>
<dbReference type="Proteomes" id="UP000320011">
    <property type="component" value="Unassembled WGS sequence"/>
</dbReference>
<dbReference type="EMBL" id="VJWX01000240">
    <property type="protein sequence ID" value="TVT43919.1"/>
    <property type="molecule type" value="Genomic_DNA"/>
</dbReference>
<feature type="transmembrane region" description="Helical" evidence="8">
    <location>
        <begin position="188"/>
        <end position="213"/>
    </location>
</feature>
<evidence type="ECO:0000256" key="8">
    <source>
        <dbReference type="SAM" id="Phobius"/>
    </source>
</evidence>
<dbReference type="RefSeq" id="WP_144590621.1">
    <property type="nucleotide sequence ID" value="NZ_VJWX01000240.1"/>
</dbReference>
<dbReference type="PROSITE" id="PS50283">
    <property type="entry name" value="NA_SOLUT_SYMP_3"/>
    <property type="match status" value="1"/>
</dbReference>
<evidence type="ECO:0000256" key="6">
    <source>
        <dbReference type="ARBA" id="ARBA00023136"/>
    </source>
</evidence>
<keyword evidence="3" id="KW-0813">Transport</keyword>
<evidence type="ECO:0000313" key="10">
    <source>
        <dbReference type="Proteomes" id="UP000320011"/>
    </source>
</evidence>
<dbReference type="Gene3D" id="1.20.1730.10">
    <property type="entry name" value="Sodium/glucose cotransporter"/>
    <property type="match status" value="1"/>
</dbReference>
<feature type="transmembrane region" description="Helical" evidence="8">
    <location>
        <begin position="316"/>
        <end position="339"/>
    </location>
</feature>
<feature type="transmembrane region" description="Helical" evidence="8">
    <location>
        <begin position="233"/>
        <end position="256"/>
    </location>
</feature>
<keyword evidence="6 8" id="KW-0472">Membrane</keyword>
<name>A0A558C548_9PSEU</name>
<dbReference type="GO" id="GO:0022857">
    <property type="term" value="F:transmembrane transporter activity"/>
    <property type="evidence" value="ECO:0007669"/>
    <property type="project" value="InterPro"/>
</dbReference>
<feature type="transmembrane region" description="Helical" evidence="8">
    <location>
        <begin position="73"/>
        <end position="91"/>
    </location>
</feature>
<comment type="similarity">
    <text evidence="2 7">Belongs to the sodium:solute symporter (SSF) (TC 2.A.21) family.</text>
</comment>
<evidence type="ECO:0000256" key="5">
    <source>
        <dbReference type="ARBA" id="ARBA00022989"/>
    </source>
</evidence>
<proteinExistence type="inferred from homology"/>
<keyword evidence="5 8" id="KW-1133">Transmembrane helix</keyword>
<feature type="transmembrane region" description="Helical" evidence="8">
    <location>
        <begin position="359"/>
        <end position="379"/>
    </location>
</feature>
<gene>
    <name evidence="9" type="ORF">FNH05_22095</name>
</gene>
<reference evidence="9 10" key="2">
    <citation type="submission" date="2019-08" db="EMBL/GenBank/DDBJ databases">
        <title>Amycolatopsis acidicola sp. nov., isolated from peat swamp forest soil.</title>
        <authorList>
            <person name="Srisuk N."/>
        </authorList>
    </citation>
    <scope>NUCLEOTIDE SEQUENCE [LARGE SCALE GENOMIC DNA]</scope>
    <source>
        <strain evidence="9 10">TBRC 6029</strain>
    </source>
</reference>
<feature type="transmembrane region" description="Helical" evidence="8">
    <location>
        <begin position="444"/>
        <end position="462"/>
    </location>
</feature>
<evidence type="ECO:0000313" key="9">
    <source>
        <dbReference type="EMBL" id="TVT43919.1"/>
    </source>
</evidence>
<reference evidence="9 10" key="1">
    <citation type="submission" date="2019-07" db="EMBL/GenBank/DDBJ databases">
        <authorList>
            <person name="Duangmal K."/>
            <person name="Teo W.F.A."/>
        </authorList>
    </citation>
    <scope>NUCLEOTIDE SEQUENCE [LARGE SCALE GENOMIC DNA]</scope>
    <source>
        <strain evidence="9 10">TBRC 6029</strain>
    </source>
</reference>
<feature type="transmembrane region" description="Helical" evidence="8">
    <location>
        <begin position="119"/>
        <end position="137"/>
    </location>
</feature>
<feature type="transmembrane region" description="Helical" evidence="8">
    <location>
        <begin position="277"/>
        <end position="296"/>
    </location>
</feature>
<sequence>MTTILIFTFAGIVLIGVLGFLGRRTPAADLAEWAVGGRRFGAITMWFLQAGEVFTTFTFLGMAGLAFSGGVAAMYSLPYVPIGYMVLFFLAKRLWSLGKERGYLTQGDFLTDRFGSRTLGTLSAVLGVLFVLPYLQLQITGLGLIVKLVTGDAASSTLSMVVGCLLVVGFVLWAGLRGVAATSYFKDVIMLIVLVVLLIAVPTHFAGGISGVFHRIDQLHPQVLTVHAGANDHVWFITSMLVSAIGVGLMCLPHSWPAVMSARDPKVLRRNYTWMPLYELCLLLPMIIGFAAILVLPKGSNSNGVLLSLSKDVLPGWATGLVVVAAIATAMVPAAGILIGISSLVARNIVRVRSTRTQFWVNHGTVVVACALALLLGIFRPDLLANLLLLTYSGSVQLAPANVLGFTKRVAVGKVPVLAGLIVGELVVVWLTFVSPGLVGHVNVGLVGLAANLVVLLGAAAAERVAGRGGQPAEQAIVAPVRSTVE</sequence>
<evidence type="ECO:0000256" key="1">
    <source>
        <dbReference type="ARBA" id="ARBA00004141"/>
    </source>
</evidence>
<dbReference type="PANTHER" id="PTHR48086:SF8">
    <property type="entry name" value="MONOCARBOXYLIC ACID PERMEASE"/>
    <property type="match status" value="1"/>
</dbReference>
<feature type="transmembrane region" description="Helical" evidence="8">
    <location>
        <begin position="157"/>
        <end position="176"/>
    </location>
</feature>
<keyword evidence="10" id="KW-1185">Reference proteome</keyword>
<comment type="subcellular location">
    <subcellularLocation>
        <location evidence="1">Membrane</location>
        <topology evidence="1">Multi-pass membrane protein</topology>
    </subcellularLocation>
</comment>
<evidence type="ECO:0000256" key="7">
    <source>
        <dbReference type="RuleBase" id="RU362091"/>
    </source>
</evidence>
<evidence type="ECO:0000256" key="4">
    <source>
        <dbReference type="ARBA" id="ARBA00022692"/>
    </source>
</evidence>
<dbReference type="InterPro" id="IPR001734">
    <property type="entry name" value="Na/solute_symporter"/>
</dbReference>
<feature type="transmembrane region" description="Helical" evidence="8">
    <location>
        <begin position="385"/>
        <end position="405"/>
    </location>
</feature>
<protein>
    <submittedName>
        <fullName evidence="9">Sodium:solute symporter family protein</fullName>
    </submittedName>
</protein>
<dbReference type="AlphaFoldDB" id="A0A558C548"/>
<dbReference type="InterPro" id="IPR038377">
    <property type="entry name" value="Na/Glc_symporter_sf"/>
</dbReference>
<dbReference type="CDD" id="cd10322">
    <property type="entry name" value="SLC5sbd"/>
    <property type="match status" value="1"/>
</dbReference>
<dbReference type="InterPro" id="IPR050277">
    <property type="entry name" value="Sodium:Solute_Symporter"/>
</dbReference>
<accession>A0A558C548</accession>
<feature type="transmembrane region" description="Helical" evidence="8">
    <location>
        <begin position="43"/>
        <end position="67"/>
    </location>
</feature>
<evidence type="ECO:0000256" key="3">
    <source>
        <dbReference type="ARBA" id="ARBA00022448"/>
    </source>
</evidence>
<keyword evidence="4 8" id="KW-0812">Transmembrane</keyword>
<feature type="transmembrane region" description="Helical" evidence="8">
    <location>
        <begin position="6"/>
        <end position="22"/>
    </location>
</feature>
<dbReference type="PANTHER" id="PTHR48086">
    <property type="entry name" value="SODIUM/PROLINE SYMPORTER-RELATED"/>
    <property type="match status" value="1"/>
</dbReference>
<dbReference type="GO" id="GO:0005886">
    <property type="term" value="C:plasma membrane"/>
    <property type="evidence" value="ECO:0007669"/>
    <property type="project" value="TreeGrafter"/>
</dbReference>
<dbReference type="Pfam" id="PF00474">
    <property type="entry name" value="SSF"/>
    <property type="match status" value="1"/>
</dbReference>
<feature type="transmembrane region" description="Helical" evidence="8">
    <location>
        <begin position="417"/>
        <end position="438"/>
    </location>
</feature>
<comment type="caution">
    <text evidence="9">The sequence shown here is derived from an EMBL/GenBank/DDBJ whole genome shotgun (WGS) entry which is preliminary data.</text>
</comment>
<evidence type="ECO:0000256" key="2">
    <source>
        <dbReference type="ARBA" id="ARBA00006434"/>
    </source>
</evidence>